<accession>A0A5J5GV16</accession>
<dbReference type="OrthoDB" id="9994920at2"/>
<dbReference type="RefSeq" id="WP_150442901.1">
    <property type="nucleotide sequence ID" value="NZ_VYKL01000064.1"/>
</dbReference>
<organism evidence="1 2">
    <name type="scientific">Niallia endozanthoxylica</name>
    <dbReference type="NCBI Taxonomy" id="2036016"/>
    <lineage>
        <taxon>Bacteria</taxon>
        <taxon>Bacillati</taxon>
        <taxon>Bacillota</taxon>
        <taxon>Bacilli</taxon>
        <taxon>Bacillales</taxon>
        <taxon>Bacillaceae</taxon>
        <taxon>Niallia</taxon>
    </lineage>
</organism>
<reference evidence="1 2" key="1">
    <citation type="submission" date="2019-09" db="EMBL/GenBank/DDBJ databases">
        <title>Whole genome sequences of isolates from the Mars Exploration Rovers.</title>
        <authorList>
            <person name="Seuylemezian A."/>
            <person name="Vaishampayan P."/>
        </authorList>
    </citation>
    <scope>NUCLEOTIDE SEQUENCE [LARGE SCALE GENOMIC DNA]</scope>
    <source>
        <strain evidence="1 2">MER_TA_151</strain>
    </source>
</reference>
<gene>
    <name evidence="1" type="ORF">F4V44_26100</name>
</gene>
<comment type="caution">
    <text evidence="1">The sequence shown here is derived from an EMBL/GenBank/DDBJ whole genome shotgun (WGS) entry which is preliminary data.</text>
</comment>
<dbReference type="EMBL" id="VYKL01000064">
    <property type="protein sequence ID" value="KAA9012121.1"/>
    <property type="molecule type" value="Genomic_DNA"/>
</dbReference>
<keyword evidence="2" id="KW-1185">Reference proteome</keyword>
<evidence type="ECO:0000313" key="1">
    <source>
        <dbReference type="EMBL" id="KAA9012121.1"/>
    </source>
</evidence>
<evidence type="ECO:0000313" key="2">
    <source>
        <dbReference type="Proteomes" id="UP000326671"/>
    </source>
</evidence>
<protein>
    <submittedName>
        <fullName evidence="1">Uncharacterized protein</fullName>
    </submittedName>
</protein>
<dbReference type="Proteomes" id="UP000326671">
    <property type="component" value="Unassembled WGS sequence"/>
</dbReference>
<sequence>MMTKGSSLKLESKRTIKEQVMNEIINLIIMLDITELNGWEDIEFDNIDYLKTNSSISLEELFVLKELLEHKYEEMLYQMHLEEYYLQ</sequence>
<name>A0A5J5GV16_9BACI</name>
<proteinExistence type="predicted"/>
<dbReference type="AlphaFoldDB" id="A0A5J5GV16"/>